<protein>
    <recommendedName>
        <fullName evidence="12">Cadherin-4</fullName>
    </recommendedName>
</protein>
<name>A0ABS2YB48_POLSP</name>
<evidence type="ECO:0000256" key="12">
    <source>
        <dbReference type="ARBA" id="ARBA00041040"/>
    </source>
</evidence>
<evidence type="ECO:0000256" key="2">
    <source>
        <dbReference type="ARBA" id="ARBA00022475"/>
    </source>
</evidence>
<feature type="transmembrane region" description="Helical" evidence="17">
    <location>
        <begin position="993"/>
        <end position="1015"/>
    </location>
</feature>
<dbReference type="SMART" id="SM00112">
    <property type="entry name" value="CA"/>
    <property type="match status" value="5"/>
</dbReference>
<keyword evidence="5" id="KW-0732">Signal</keyword>
<comment type="caution">
    <text evidence="19">The sequence shown here is derived from an EMBL/GenBank/DDBJ whole genome shotgun (WGS) entry which is preliminary data.</text>
</comment>
<keyword evidence="2" id="KW-1003">Cell membrane</keyword>
<dbReference type="InterPro" id="IPR020894">
    <property type="entry name" value="Cadherin_CS"/>
</dbReference>
<proteinExistence type="predicted"/>
<dbReference type="PRINTS" id="PR00205">
    <property type="entry name" value="CADHERIN"/>
</dbReference>
<evidence type="ECO:0000259" key="18">
    <source>
        <dbReference type="PROSITE" id="PS50268"/>
    </source>
</evidence>
<dbReference type="EMBL" id="JAAWVQ010131630">
    <property type="protein sequence ID" value="MBN3283899.1"/>
    <property type="molecule type" value="Genomic_DNA"/>
</dbReference>
<evidence type="ECO:0000256" key="14">
    <source>
        <dbReference type="RuleBase" id="RU003318"/>
    </source>
</evidence>
<feature type="domain" description="Cadherin" evidence="18">
    <location>
        <begin position="484"/>
        <end position="598"/>
    </location>
</feature>
<dbReference type="PANTHER" id="PTHR24027">
    <property type="entry name" value="CADHERIN-23"/>
    <property type="match status" value="1"/>
</dbReference>
<dbReference type="InterPro" id="IPR027397">
    <property type="entry name" value="Catenin-bd_sf"/>
</dbReference>
<comment type="function">
    <text evidence="15">Cadherins are calcium-dependent cell adhesion proteins.</text>
</comment>
<feature type="non-terminal residue" evidence="19">
    <location>
        <position position="1"/>
    </location>
</feature>
<evidence type="ECO:0000256" key="5">
    <source>
        <dbReference type="ARBA" id="ARBA00022729"/>
    </source>
</evidence>
<comment type="subcellular location">
    <subcellularLocation>
        <location evidence="1 14">Cell membrane</location>
        <topology evidence="1 14">Single-pass type I membrane protein</topology>
    </subcellularLocation>
</comment>
<dbReference type="PROSITE" id="PS00232">
    <property type="entry name" value="CADHERIN_1"/>
    <property type="match status" value="2"/>
</dbReference>
<organism evidence="19 20">
    <name type="scientific">Polyodon spathula</name>
    <name type="common">North American paddlefish</name>
    <name type="synonym">Squalus spathula</name>
    <dbReference type="NCBI Taxonomy" id="7913"/>
    <lineage>
        <taxon>Eukaryota</taxon>
        <taxon>Metazoa</taxon>
        <taxon>Chordata</taxon>
        <taxon>Craniata</taxon>
        <taxon>Vertebrata</taxon>
        <taxon>Euteleostomi</taxon>
        <taxon>Actinopterygii</taxon>
        <taxon>Chondrostei</taxon>
        <taxon>Acipenseriformes</taxon>
        <taxon>Polyodontidae</taxon>
        <taxon>Polyodon</taxon>
    </lineage>
</organism>
<keyword evidence="20" id="KW-1185">Reference proteome</keyword>
<evidence type="ECO:0000256" key="4">
    <source>
        <dbReference type="ARBA" id="ARBA00022723"/>
    </source>
</evidence>
<dbReference type="PANTHER" id="PTHR24027:SF81">
    <property type="entry name" value="CADHERIN-4"/>
    <property type="match status" value="1"/>
</dbReference>
<keyword evidence="7 13" id="KW-0106">Calcium</keyword>
<dbReference type="Pfam" id="PF01049">
    <property type="entry name" value="CADH_Y-type_LIR"/>
    <property type="match status" value="1"/>
</dbReference>
<gene>
    <name evidence="19" type="primary">Cdh4</name>
    <name evidence="19" type="ORF">GTO93_0006509</name>
</gene>
<keyword evidence="11" id="KW-0325">Glycoprotein</keyword>
<evidence type="ECO:0000256" key="6">
    <source>
        <dbReference type="ARBA" id="ARBA00022737"/>
    </source>
</evidence>
<dbReference type="PROSITE" id="PS50268">
    <property type="entry name" value="CADHERIN_2"/>
    <property type="match status" value="5"/>
</dbReference>
<dbReference type="InterPro" id="IPR015919">
    <property type="entry name" value="Cadherin-like_sf"/>
</dbReference>
<dbReference type="InterPro" id="IPR000233">
    <property type="entry name" value="Cadherin_Y-type_LIR"/>
</dbReference>
<evidence type="ECO:0000256" key="9">
    <source>
        <dbReference type="ARBA" id="ARBA00022989"/>
    </source>
</evidence>
<sequence length="1175" mass="130245">MSSSIEDYAVLRTRRLPFLAATAPSFISETSFDRWLISKCYHKVVSRTFPGLAAKSPQPAVRQSTSQQVAKKLGQQAVAFLQLQKEHLDMLSIRELSERADCTEGVEGACRWQNTPQPLAPSFLLSDTAIVNGSHVKNVEEKSLSSKVKFNDCRENEDVGYESSDLDFKVRADGSIYAAREVTSLLRPVQFTVTAHGAADPQTWETTVRLAVAGQETAPPEEQELMGKENAPPEWDPQPTRTLFPWKQQLNSNGLRRQKRDWVIPPINVPENSRGPFPQMLVRIRSDKDRDIQMRYSITGVGADQPPMEVFSIDPVAGKMYVTKPLDREERASYHLRAHAVDMNGNKVENPIDLYIYVIDMNDNRPEFHNQVYNGSVDEGSKPGSYVMKVTAVDADDDTTPNGMVRYRILSQSPHSPIPNMFTINSETGDIVTVAAGLDREKVSQYTIIVQATDMEGNLNFGLSNTATAIISVTDVNDNPPELTASTFSGEVPENKVNIVVANLTVIDRDQPHTANWNAVYRIVSGDPSGHFTIRTDPVTNDGMVTVVKPVDYEMNRAFMLTVMVSNQAPLANGIQSSFQSTAGVTISVMDVNEAPYFSSNPKLIRFEEGVPSGTALSTFSATDPDRFVQQIVRYSKLSDPANWLNINATNGQITTTAVLDRESVYVKNNIYEATFLAADNGCTLLISTTSSHIYTRSRVGINTLSCPEQECTTGGTEQSITHIRISEFEQVRLTSPADLPSSKEKINKISQIQRLQSWRHLKSVHAYFVPLQKLVPSYCSVQSNVIRTGCQMCINLFIIPSVGYREQIMYHSAVFLLLRILRSKLDMFYAVPEGLDDPRNTMLFCCELFYQCFPAASGTGTLQIYLIDVNDNAPELLPKEAQICEKPNTNSINITAADADIDPNVGPFVFELSSRVRRNWTISRLSGDYAQLSLRIMFLESGVYDVPIIITDSGNPPLSNTSVIKVKVCPCDENGDCTTIGAVASTGLGTGAIIAILICIIILLTMVLLFVVWMKRREKERQTKQLLIDPEDDVRDNILKYDEEGGGEEDQDYDLSQLQQPESLDHIISKPPGIRRVDERPVGAEPQYPIRPVVPHPGDIGDFINEGLRAADNDPTAPPYDSLLVFDYEGSGSTAGSVSSLNSSSTGDQDYDYLSDWGPRFRKLADMYGGGDED</sequence>
<dbReference type="CDD" id="cd11304">
    <property type="entry name" value="Cadherin_repeat"/>
    <property type="match status" value="4"/>
</dbReference>
<evidence type="ECO:0000256" key="13">
    <source>
        <dbReference type="PROSITE-ProRule" id="PRU00043"/>
    </source>
</evidence>
<evidence type="ECO:0000256" key="8">
    <source>
        <dbReference type="ARBA" id="ARBA00022889"/>
    </source>
</evidence>
<dbReference type="Gene3D" id="4.10.900.10">
    <property type="entry name" value="TCF3-CBD (Catenin binding domain)"/>
    <property type="match status" value="1"/>
</dbReference>
<dbReference type="Gene3D" id="2.60.40.60">
    <property type="entry name" value="Cadherins"/>
    <property type="match status" value="6"/>
</dbReference>
<keyword evidence="8 14" id="KW-0130">Cell adhesion</keyword>
<feature type="non-terminal residue" evidence="19">
    <location>
        <position position="1175"/>
    </location>
</feature>
<evidence type="ECO:0000256" key="17">
    <source>
        <dbReference type="SAM" id="Phobius"/>
    </source>
</evidence>
<evidence type="ECO:0000256" key="15">
    <source>
        <dbReference type="RuleBase" id="RU004357"/>
    </source>
</evidence>
<keyword evidence="4" id="KW-0479">Metal-binding</keyword>
<feature type="domain" description="Cadherin" evidence="18">
    <location>
        <begin position="876"/>
        <end position="981"/>
    </location>
</feature>
<dbReference type="Proteomes" id="UP001166093">
    <property type="component" value="Unassembled WGS sequence"/>
</dbReference>
<feature type="region of interest" description="Disordered" evidence="16">
    <location>
        <begin position="217"/>
        <end position="238"/>
    </location>
</feature>
<dbReference type="InterPro" id="IPR039808">
    <property type="entry name" value="Cadherin"/>
</dbReference>
<keyword evidence="3 14" id="KW-0812">Transmembrane</keyword>
<reference evidence="19" key="1">
    <citation type="journal article" date="2021" name="Cell">
        <title>Tracing the genetic footprints of vertebrate landing in non-teleost ray-finned fishes.</title>
        <authorList>
            <person name="Bi X."/>
            <person name="Wang K."/>
            <person name="Yang L."/>
            <person name="Pan H."/>
            <person name="Jiang H."/>
            <person name="Wei Q."/>
            <person name="Fang M."/>
            <person name="Yu H."/>
            <person name="Zhu C."/>
            <person name="Cai Y."/>
            <person name="He Y."/>
            <person name="Gan X."/>
            <person name="Zeng H."/>
            <person name="Yu D."/>
            <person name="Zhu Y."/>
            <person name="Jiang H."/>
            <person name="Qiu Q."/>
            <person name="Yang H."/>
            <person name="Zhang Y.E."/>
            <person name="Wang W."/>
            <person name="Zhu M."/>
            <person name="He S."/>
            <person name="Zhang G."/>
        </authorList>
    </citation>
    <scope>NUCLEOTIDE SEQUENCE</scope>
    <source>
        <strain evidence="19">Pddl_001</strain>
    </source>
</reference>
<dbReference type="SMART" id="SM01055">
    <property type="entry name" value="Cadherin_pro"/>
    <property type="match status" value="1"/>
</dbReference>
<feature type="domain" description="Cadherin" evidence="18">
    <location>
        <begin position="369"/>
        <end position="483"/>
    </location>
</feature>
<keyword evidence="9 17" id="KW-1133">Transmembrane helix</keyword>
<dbReference type="SUPFAM" id="SSF49313">
    <property type="entry name" value="Cadherin-like"/>
    <property type="match status" value="6"/>
</dbReference>
<evidence type="ECO:0000256" key="1">
    <source>
        <dbReference type="ARBA" id="ARBA00004251"/>
    </source>
</evidence>
<evidence type="ECO:0000256" key="11">
    <source>
        <dbReference type="ARBA" id="ARBA00023180"/>
    </source>
</evidence>
<keyword evidence="10 17" id="KW-0472">Membrane</keyword>
<dbReference type="InterPro" id="IPR002126">
    <property type="entry name" value="Cadherin-like_dom"/>
</dbReference>
<dbReference type="Pfam" id="PF08758">
    <property type="entry name" value="Cadherin_pro"/>
    <property type="match status" value="1"/>
</dbReference>
<feature type="domain" description="Cadherin" evidence="18">
    <location>
        <begin position="261"/>
        <end position="368"/>
    </location>
</feature>
<feature type="domain" description="Cadherin" evidence="18">
    <location>
        <begin position="599"/>
        <end position="729"/>
    </location>
</feature>
<evidence type="ECO:0000256" key="7">
    <source>
        <dbReference type="ARBA" id="ARBA00022837"/>
    </source>
</evidence>
<keyword evidence="6" id="KW-0677">Repeat</keyword>
<accession>A0ABS2YB48</accession>
<dbReference type="InterPro" id="IPR014868">
    <property type="entry name" value="Cadherin_pro_dom"/>
</dbReference>
<dbReference type="Pfam" id="PF00028">
    <property type="entry name" value="Cadherin"/>
    <property type="match status" value="5"/>
</dbReference>
<evidence type="ECO:0000256" key="10">
    <source>
        <dbReference type="ARBA" id="ARBA00023136"/>
    </source>
</evidence>
<evidence type="ECO:0000256" key="3">
    <source>
        <dbReference type="ARBA" id="ARBA00022692"/>
    </source>
</evidence>
<evidence type="ECO:0000256" key="16">
    <source>
        <dbReference type="SAM" id="MobiDB-lite"/>
    </source>
</evidence>
<evidence type="ECO:0000313" key="19">
    <source>
        <dbReference type="EMBL" id="MBN3283899.1"/>
    </source>
</evidence>
<evidence type="ECO:0000313" key="20">
    <source>
        <dbReference type="Proteomes" id="UP001166093"/>
    </source>
</evidence>